<dbReference type="PRINTS" id="PR00511">
    <property type="entry name" value="TEKTIN"/>
</dbReference>
<dbReference type="InterPro" id="IPR048256">
    <property type="entry name" value="Tektin-like"/>
</dbReference>
<dbReference type="Pfam" id="PF03148">
    <property type="entry name" value="Tektin"/>
    <property type="match status" value="2"/>
</dbReference>
<dbReference type="InterPro" id="IPR000435">
    <property type="entry name" value="Tektins"/>
</dbReference>
<reference evidence="5 6" key="1">
    <citation type="submission" date="2022-12" db="EMBL/GenBank/DDBJ databases">
        <title>Chromosome-level genome of Tegillarca granosa.</title>
        <authorList>
            <person name="Kim J."/>
        </authorList>
    </citation>
    <scope>NUCLEOTIDE SEQUENCE [LARGE SCALE GENOMIC DNA]</scope>
    <source>
        <strain evidence="5">Teg-2019</strain>
        <tissue evidence="5">Adductor muscle</tissue>
    </source>
</reference>
<protein>
    <recommendedName>
        <fullName evidence="7">Tektin</fullName>
    </recommendedName>
</protein>
<keyword evidence="6" id="KW-1185">Reference proteome</keyword>
<sequence>MESNMLTAKYNVYGSDQPKLYKRREVVFPSTRAPKMEYLGHTQTATYMTGPRIGGSNTQTFLPNISTMQSSFKNPDIYPAPSPLRRSLTTLPWRPSTYYQTARVNTSSALTRSMPDPMSAKTQLSELDNIKVPPVFAAARNALYTRFTPNDWMTSNQGNYLASDRIRTSAERLRLDTVRLCRETDDKTKRTQSDVGKRLGERMGDIHFWKTELNHETDNMITEINALQEAKRILEKALQETENPLHIAQECLYHREKRQSIDLVHDNPEKELIKVVTKSYPLTSFDWSWIFYKNYACNLFYKSRLYTSSRVVIAISPDHIFNISQIKEVDIIKRCQEKMRNTVERANVQLGLNRAAQHELEKDEGDKFVALNLDGTCHQLRNNSRGLAYHNGVERVDNTLTTIVTLANTTATGLLFSLKQGIPESWAKFSNDNIQRSQSERAASRHMRNEIESVLNACANEMWQEWNSVNVALNQRIGETTDARNKLQTHLSKVLQEIFDMEKNIELLKKAIQDKEQPMQVAHTRLDTRIRRPNVELCRDPVQHRLVEEVGEITETVEQLQAKLRMAENTLQQLLKTKASLEQDLSVKNNSLFIDREKCLGMRKTFPMSPRIVSC</sequence>
<dbReference type="EMBL" id="JARBDR010000214">
    <property type="protein sequence ID" value="KAJ8317948.1"/>
    <property type="molecule type" value="Genomic_DNA"/>
</dbReference>
<keyword evidence="4" id="KW-0175">Coiled coil</keyword>
<dbReference type="PANTHER" id="PTHR19960:SF11">
    <property type="entry name" value="TEKTIN"/>
    <property type="match status" value="1"/>
</dbReference>
<evidence type="ECO:0008006" key="7">
    <source>
        <dbReference type="Google" id="ProtNLM"/>
    </source>
</evidence>
<feature type="coiled-coil region" evidence="4">
    <location>
        <begin position="550"/>
        <end position="591"/>
    </location>
</feature>
<evidence type="ECO:0000256" key="4">
    <source>
        <dbReference type="SAM" id="Coils"/>
    </source>
</evidence>
<comment type="subcellular location">
    <subcellularLocation>
        <location evidence="1">Cytoplasm</location>
    </subcellularLocation>
</comment>
<evidence type="ECO:0000313" key="5">
    <source>
        <dbReference type="EMBL" id="KAJ8317948.1"/>
    </source>
</evidence>
<dbReference type="PANTHER" id="PTHR19960">
    <property type="entry name" value="TEKTIN"/>
    <property type="match status" value="1"/>
</dbReference>
<keyword evidence="3" id="KW-0963">Cytoplasm</keyword>
<accession>A0ABQ9FKY6</accession>
<name>A0ABQ9FKY6_TEGGR</name>
<evidence type="ECO:0000313" key="6">
    <source>
        <dbReference type="Proteomes" id="UP001217089"/>
    </source>
</evidence>
<organism evidence="5 6">
    <name type="scientific">Tegillarca granosa</name>
    <name type="common">Malaysian cockle</name>
    <name type="synonym">Anadara granosa</name>
    <dbReference type="NCBI Taxonomy" id="220873"/>
    <lineage>
        <taxon>Eukaryota</taxon>
        <taxon>Metazoa</taxon>
        <taxon>Spiralia</taxon>
        <taxon>Lophotrochozoa</taxon>
        <taxon>Mollusca</taxon>
        <taxon>Bivalvia</taxon>
        <taxon>Autobranchia</taxon>
        <taxon>Pteriomorphia</taxon>
        <taxon>Arcoida</taxon>
        <taxon>Arcoidea</taxon>
        <taxon>Arcidae</taxon>
        <taxon>Tegillarca</taxon>
    </lineage>
</organism>
<proteinExistence type="inferred from homology"/>
<evidence type="ECO:0000256" key="3">
    <source>
        <dbReference type="ARBA" id="ARBA00022490"/>
    </source>
</evidence>
<comment type="similarity">
    <text evidence="2">Belongs to the tektin family.</text>
</comment>
<evidence type="ECO:0000256" key="1">
    <source>
        <dbReference type="ARBA" id="ARBA00004496"/>
    </source>
</evidence>
<comment type="caution">
    <text evidence="5">The sequence shown here is derived from an EMBL/GenBank/DDBJ whole genome shotgun (WGS) entry which is preliminary data.</text>
</comment>
<evidence type="ECO:0000256" key="2">
    <source>
        <dbReference type="ARBA" id="ARBA00007209"/>
    </source>
</evidence>
<gene>
    <name evidence="5" type="ORF">KUTeg_003039</name>
</gene>
<dbReference type="Proteomes" id="UP001217089">
    <property type="component" value="Unassembled WGS sequence"/>
</dbReference>